<dbReference type="EMBL" id="KN832870">
    <property type="protein sequence ID" value="KIN07749.1"/>
    <property type="molecule type" value="Genomic_DNA"/>
</dbReference>
<feature type="compositionally biased region" description="Basic residues" evidence="1">
    <location>
        <begin position="1"/>
        <end position="18"/>
    </location>
</feature>
<name>A0A0C3D8U5_OIDMZ</name>
<gene>
    <name evidence="2" type="ORF">OIDMADRAFT_109346</name>
</gene>
<evidence type="ECO:0000256" key="1">
    <source>
        <dbReference type="SAM" id="MobiDB-lite"/>
    </source>
</evidence>
<evidence type="ECO:0000313" key="2">
    <source>
        <dbReference type="EMBL" id="KIN07749.1"/>
    </source>
</evidence>
<accession>A0A0C3D8U5</accession>
<feature type="region of interest" description="Disordered" evidence="1">
    <location>
        <begin position="1"/>
        <end position="20"/>
    </location>
</feature>
<dbReference type="Proteomes" id="UP000054321">
    <property type="component" value="Unassembled WGS sequence"/>
</dbReference>
<dbReference type="OrthoDB" id="5225441at2759"/>
<reference evidence="3" key="2">
    <citation type="submission" date="2015-01" db="EMBL/GenBank/DDBJ databases">
        <title>Evolutionary Origins and Diversification of the Mycorrhizal Mutualists.</title>
        <authorList>
            <consortium name="DOE Joint Genome Institute"/>
            <consortium name="Mycorrhizal Genomics Consortium"/>
            <person name="Kohler A."/>
            <person name="Kuo A."/>
            <person name="Nagy L.G."/>
            <person name="Floudas D."/>
            <person name="Copeland A."/>
            <person name="Barry K.W."/>
            <person name="Cichocki N."/>
            <person name="Veneault-Fourrey C."/>
            <person name="LaButti K."/>
            <person name="Lindquist E.A."/>
            <person name="Lipzen A."/>
            <person name="Lundell T."/>
            <person name="Morin E."/>
            <person name="Murat C."/>
            <person name="Riley R."/>
            <person name="Ohm R."/>
            <person name="Sun H."/>
            <person name="Tunlid A."/>
            <person name="Henrissat B."/>
            <person name="Grigoriev I.V."/>
            <person name="Hibbett D.S."/>
            <person name="Martin F."/>
        </authorList>
    </citation>
    <scope>NUCLEOTIDE SEQUENCE [LARGE SCALE GENOMIC DNA]</scope>
    <source>
        <strain evidence="3">Zn</strain>
    </source>
</reference>
<evidence type="ECO:0000313" key="3">
    <source>
        <dbReference type="Proteomes" id="UP000054321"/>
    </source>
</evidence>
<proteinExistence type="predicted"/>
<keyword evidence="3" id="KW-1185">Reference proteome</keyword>
<organism evidence="2 3">
    <name type="scientific">Oidiodendron maius (strain Zn)</name>
    <dbReference type="NCBI Taxonomy" id="913774"/>
    <lineage>
        <taxon>Eukaryota</taxon>
        <taxon>Fungi</taxon>
        <taxon>Dikarya</taxon>
        <taxon>Ascomycota</taxon>
        <taxon>Pezizomycotina</taxon>
        <taxon>Leotiomycetes</taxon>
        <taxon>Leotiomycetes incertae sedis</taxon>
        <taxon>Myxotrichaceae</taxon>
        <taxon>Oidiodendron</taxon>
    </lineage>
</organism>
<sequence>MSVFSKIRHSRKAAKEHKVKAAEKEAAATVLPYKHVPTHAAIDALNGAPSSWKSEDLSKIKEHHKRRSQMVISRTHSTLSTTSYMNAAAGPSTQGPPPLPQAYTYNNHNSTWFNRDGDLYYAGDSAQRRVKPSRHLSYQDSALGPSPLATEVPSEGTLPLDPLSSGNSTTSVSSENLEMSNSKMQPSRPQPVVYAENDFLGQLHTSTTRKLGEAPISSSPLVATKPALRVVVQDGKPVKPRWSLMGKKNAATITV</sequence>
<dbReference type="HOGENOM" id="CLU_1090297_0_0_1"/>
<feature type="compositionally biased region" description="Polar residues" evidence="1">
    <location>
        <begin position="175"/>
        <end position="187"/>
    </location>
</feature>
<feature type="compositionally biased region" description="Low complexity" evidence="1">
    <location>
        <begin position="164"/>
        <end position="174"/>
    </location>
</feature>
<dbReference type="AlphaFoldDB" id="A0A0C3D8U5"/>
<reference evidence="2 3" key="1">
    <citation type="submission" date="2014-04" db="EMBL/GenBank/DDBJ databases">
        <authorList>
            <consortium name="DOE Joint Genome Institute"/>
            <person name="Kuo A."/>
            <person name="Martino E."/>
            <person name="Perotto S."/>
            <person name="Kohler A."/>
            <person name="Nagy L.G."/>
            <person name="Floudas D."/>
            <person name="Copeland A."/>
            <person name="Barry K.W."/>
            <person name="Cichocki N."/>
            <person name="Veneault-Fourrey C."/>
            <person name="LaButti K."/>
            <person name="Lindquist E.A."/>
            <person name="Lipzen A."/>
            <person name="Lundell T."/>
            <person name="Morin E."/>
            <person name="Murat C."/>
            <person name="Sun H."/>
            <person name="Tunlid A."/>
            <person name="Henrissat B."/>
            <person name="Grigoriev I.V."/>
            <person name="Hibbett D.S."/>
            <person name="Martin F."/>
            <person name="Nordberg H.P."/>
            <person name="Cantor M.N."/>
            <person name="Hua S.X."/>
        </authorList>
    </citation>
    <scope>NUCLEOTIDE SEQUENCE [LARGE SCALE GENOMIC DNA]</scope>
    <source>
        <strain evidence="2 3">Zn</strain>
    </source>
</reference>
<dbReference type="InParanoid" id="A0A0C3D8U5"/>
<protein>
    <submittedName>
        <fullName evidence="2">Uncharacterized protein</fullName>
    </submittedName>
</protein>
<feature type="region of interest" description="Disordered" evidence="1">
    <location>
        <begin position="131"/>
        <end position="189"/>
    </location>
</feature>